<keyword evidence="2" id="KW-0560">Oxidoreductase</keyword>
<dbReference type="Pfam" id="PF07992">
    <property type="entry name" value="Pyr_redox_2"/>
    <property type="match status" value="1"/>
</dbReference>
<keyword evidence="5" id="KW-1185">Reference proteome</keyword>
<name>A0ABY4KC24_9FLAO</name>
<organism evidence="4 5">
    <name type="scientific">Flavobacterium azooxidireducens</name>
    <dbReference type="NCBI Taxonomy" id="1871076"/>
    <lineage>
        <taxon>Bacteria</taxon>
        <taxon>Pseudomonadati</taxon>
        <taxon>Bacteroidota</taxon>
        <taxon>Flavobacteriia</taxon>
        <taxon>Flavobacteriales</taxon>
        <taxon>Flavobacteriaceae</taxon>
        <taxon>Flavobacterium</taxon>
    </lineage>
</organism>
<evidence type="ECO:0000313" key="4">
    <source>
        <dbReference type="EMBL" id="UPQ78335.1"/>
    </source>
</evidence>
<keyword evidence="1" id="KW-0285">Flavoprotein</keyword>
<dbReference type="SUPFAM" id="SSF51905">
    <property type="entry name" value="FAD/NAD(P)-binding domain"/>
    <property type="match status" value="1"/>
</dbReference>
<evidence type="ECO:0000256" key="1">
    <source>
        <dbReference type="ARBA" id="ARBA00022630"/>
    </source>
</evidence>
<dbReference type="PRINTS" id="PR00469">
    <property type="entry name" value="PNDRDTASEII"/>
</dbReference>
<reference evidence="4" key="1">
    <citation type="submission" date="2022-04" db="EMBL/GenBank/DDBJ databases">
        <title>Consumption of N2O by Flavobacterium azooxidireducens sp. nov. isolated from Decomposing Leaf Litter of Phragmites australis (Cav.).</title>
        <authorList>
            <person name="Behrendt U."/>
            <person name="Spanner T."/>
            <person name="Augustin J."/>
            <person name="Horn M.A."/>
            <person name="Kolb S."/>
            <person name="Ulrich A."/>
        </authorList>
    </citation>
    <scope>NUCLEOTIDE SEQUENCE</scope>
    <source>
        <strain evidence="4">IGB 4-14</strain>
    </source>
</reference>
<evidence type="ECO:0000259" key="3">
    <source>
        <dbReference type="Pfam" id="PF07992"/>
    </source>
</evidence>
<evidence type="ECO:0000256" key="2">
    <source>
        <dbReference type="ARBA" id="ARBA00023002"/>
    </source>
</evidence>
<dbReference type="InterPro" id="IPR023753">
    <property type="entry name" value="FAD/NAD-binding_dom"/>
</dbReference>
<dbReference type="PRINTS" id="PR00368">
    <property type="entry name" value="FADPNR"/>
</dbReference>
<proteinExistence type="predicted"/>
<accession>A0ABY4KC24</accession>
<dbReference type="Gene3D" id="3.50.50.60">
    <property type="entry name" value="FAD/NAD(P)-binding domain"/>
    <property type="match status" value="2"/>
</dbReference>
<evidence type="ECO:0000313" key="5">
    <source>
        <dbReference type="Proteomes" id="UP000830583"/>
    </source>
</evidence>
<dbReference type="InterPro" id="IPR050097">
    <property type="entry name" value="Ferredoxin-NADP_redctase_2"/>
</dbReference>
<dbReference type="PANTHER" id="PTHR48105">
    <property type="entry name" value="THIOREDOXIN REDUCTASE 1-RELATED-RELATED"/>
    <property type="match status" value="1"/>
</dbReference>
<feature type="domain" description="FAD/NAD(P)-binding" evidence="3">
    <location>
        <begin position="42"/>
        <end position="321"/>
    </location>
</feature>
<dbReference type="Proteomes" id="UP000830583">
    <property type="component" value="Chromosome"/>
</dbReference>
<protein>
    <submittedName>
        <fullName evidence="4">NAD(P)/FAD-dependent oxidoreductase</fullName>
    </submittedName>
</protein>
<dbReference type="EMBL" id="CP096205">
    <property type="protein sequence ID" value="UPQ78335.1"/>
    <property type="molecule type" value="Genomic_DNA"/>
</dbReference>
<sequence>MNNKITRRTLIKQGGLALTAMALPFPLTSFEKFNLMNVNKNYDVIIIGGSYAGLSAAMALGRALRNVLIIDSGLPCNRQTPHSHNFITQDGAKPSEIAAAAKAQVLKYKSVKFLSDFAVDGKKTEKGFELTTQSGLAFTAKKLVFATGVKDIMPDIKGFSDCWGVSVIHCPYCHGYEVKDEKTGILANGDFALHYAQLIRNWTKDLAIFTNGTSTLTREQTDKITKHNIPIIEKEIAYLKHENGHIQQIVFNDHSTFDLKAIYSRPDFEQHCKIPEMLGCELTEQGLLKVDMFQRTTVTNVFACGDNSSPMRSVANAVSTGSLVGAMTNNIMTEEEF</sequence>
<dbReference type="InterPro" id="IPR036188">
    <property type="entry name" value="FAD/NAD-bd_sf"/>
</dbReference>
<gene>
    <name evidence="4" type="ORF">M0M57_11970</name>
</gene>